<dbReference type="AlphaFoldDB" id="X1VBF9"/>
<sequence length="121" mass="13591">CEGLARIGWKLEKPRASMSVGDEPITLDADPLNRFGQNLRINMGGYGSTAEASMPPYDWALLSDMTNDGICDISDLVAFTTLWLEAGEELYTDFDRDGEIDFSDFALLANDWLEETIWYQP</sequence>
<accession>X1VBF9</accession>
<comment type="caution">
    <text evidence="1">The sequence shown here is derived from an EMBL/GenBank/DDBJ whole genome shotgun (WGS) entry which is preliminary data.</text>
</comment>
<gene>
    <name evidence="1" type="ORF">S12H4_52796</name>
</gene>
<dbReference type="InterPro" id="IPR036439">
    <property type="entry name" value="Dockerin_dom_sf"/>
</dbReference>
<dbReference type="GO" id="GO:0000272">
    <property type="term" value="P:polysaccharide catabolic process"/>
    <property type="evidence" value="ECO:0007669"/>
    <property type="project" value="InterPro"/>
</dbReference>
<dbReference type="EMBL" id="BARW01033535">
    <property type="protein sequence ID" value="GAJ10796.1"/>
    <property type="molecule type" value="Genomic_DNA"/>
</dbReference>
<organism evidence="1">
    <name type="scientific">marine sediment metagenome</name>
    <dbReference type="NCBI Taxonomy" id="412755"/>
    <lineage>
        <taxon>unclassified sequences</taxon>
        <taxon>metagenomes</taxon>
        <taxon>ecological metagenomes</taxon>
    </lineage>
</organism>
<evidence type="ECO:0008006" key="2">
    <source>
        <dbReference type="Google" id="ProtNLM"/>
    </source>
</evidence>
<protein>
    <recommendedName>
        <fullName evidence="2">Dockerin domain-containing protein</fullName>
    </recommendedName>
</protein>
<dbReference type="InterPro" id="IPR018247">
    <property type="entry name" value="EF_Hand_1_Ca_BS"/>
</dbReference>
<feature type="non-terminal residue" evidence="1">
    <location>
        <position position="1"/>
    </location>
</feature>
<dbReference type="Gene3D" id="1.10.1330.10">
    <property type="entry name" value="Dockerin domain"/>
    <property type="match status" value="1"/>
</dbReference>
<evidence type="ECO:0000313" key="1">
    <source>
        <dbReference type="EMBL" id="GAJ10796.1"/>
    </source>
</evidence>
<name>X1VBF9_9ZZZZ</name>
<dbReference type="PROSITE" id="PS00018">
    <property type="entry name" value="EF_HAND_1"/>
    <property type="match status" value="1"/>
</dbReference>
<reference evidence="1" key="1">
    <citation type="journal article" date="2014" name="Front. Microbiol.">
        <title>High frequency of phylogenetically diverse reductive dehalogenase-homologous genes in deep subseafloor sedimentary metagenomes.</title>
        <authorList>
            <person name="Kawai M."/>
            <person name="Futagami T."/>
            <person name="Toyoda A."/>
            <person name="Takaki Y."/>
            <person name="Nishi S."/>
            <person name="Hori S."/>
            <person name="Arai W."/>
            <person name="Tsubouchi T."/>
            <person name="Morono Y."/>
            <person name="Uchiyama I."/>
            <person name="Ito T."/>
            <person name="Fujiyama A."/>
            <person name="Inagaki F."/>
            <person name="Takami H."/>
        </authorList>
    </citation>
    <scope>NUCLEOTIDE SEQUENCE</scope>
    <source>
        <strain evidence="1">Expedition CK06-06</strain>
    </source>
</reference>
<dbReference type="SUPFAM" id="SSF63446">
    <property type="entry name" value="Type I dockerin domain"/>
    <property type="match status" value="1"/>
</dbReference>
<proteinExistence type="predicted"/>